<comment type="caution">
    <text evidence="2">The sequence shown here is derived from an EMBL/GenBank/DDBJ whole genome shotgun (WGS) entry which is preliminary data.</text>
</comment>
<dbReference type="RefSeq" id="WP_344139881.1">
    <property type="nucleotide sequence ID" value="NZ_BAAALT010000282.1"/>
</dbReference>
<dbReference type="EMBL" id="BAAALT010000282">
    <property type="protein sequence ID" value="GAA1834169.1"/>
    <property type="molecule type" value="Genomic_DNA"/>
</dbReference>
<proteinExistence type="predicted"/>
<organism evidence="2 3">
    <name type="scientific">Luedemannella flava</name>
    <dbReference type="NCBI Taxonomy" id="349316"/>
    <lineage>
        <taxon>Bacteria</taxon>
        <taxon>Bacillati</taxon>
        <taxon>Actinomycetota</taxon>
        <taxon>Actinomycetes</taxon>
        <taxon>Micromonosporales</taxon>
        <taxon>Micromonosporaceae</taxon>
        <taxon>Luedemannella</taxon>
    </lineage>
</organism>
<evidence type="ECO:0000313" key="2">
    <source>
        <dbReference type="EMBL" id="GAA1834169.1"/>
    </source>
</evidence>
<feature type="transmembrane region" description="Helical" evidence="1">
    <location>
        <begin position="56"/>
        <end position="75"/>
    </location>
</feature>
<evidence type="ECO:0000313" key="3">
    <source>
        <dbReference type="Proteomes" id="UP001500218"/>
    </source>
</evidence>
<accession>A0ABP4YXR9</accession>
<protein>
    <recommendedName>
        <fullName evidence="4">PH domain-containing protein</fullName>
    </recommendedName>
</protein>
<keyword evidence="1" id="KW-0812">Transmembrane</keyword>
<keyword evidence="1" id="KW-1133">Transmembrane helix</keyword>
<feature type="transmembrane region" description="Helical" evidence="1">
    <location>
        <begin position="82"/>
        <end position="102"/>
    </location>
</feature>
<sequence length="212" mass="23427">MTDVTAPAAREVSLLRRIISWEIGMWRSLFRWILRRPPVVEPGGQAFPYVGAVNGILWAFIGVSTIEIPILHLMLPWETVRLIALALGIQGVLWMLGLMGSLKLHPHTVGPSGLRIRNSVTLDFTLRWDEIAAIRAHDRTLPPGDRAAVIEPVDGGVIAHLAQAGSTRVDVVLREPRPLPYRKTKGRPVVEFRFSADDPAALVAAARKYLVS</sequence>
<name>A0ABP4YXR9_9ACTN</name>
<keyword evidence="1" id="KW-0472">Membrane</keyword>
<reference evidence="3" key="1">
    <citation type="journal article" date="2019" name="Int. J. Syst. Evol. Microbiol.">
        <title>The Global Catalogue of Microorganisms (GCM) 10K type strain sequencing project: providing services to taxonomists for standard genome sequencing and annotation.</title>
        <authorList>
            <consortium name="The Broad Institute Genomics Platform"/>
            <consortium name="The Broad Institute Genome Sequencing Center for Infectious Disease"/>
            <person name="Wu L."/>
            <person name="Ma J."/>
        </authorList>
    </citation>
    <scope>NUCLEOTIDE SEQUENCE [LARGE SCALE GENOMIC DNA]</scope>
    <source>
        <strain evidence="3">JCM 13250</strain>
    </source>
</reference>
<evidence type="ECO:0000256" key="1">
    <source>
        <dbReference type="SAM" id="Phobius"/>
    </source>
</evidence>
<dbReference type="Proteomes" id="UP001500218">
    <property type="component" value="Unassembled WGS sequence"/>
</dbReference>
<gene>
    <name evidence="2" type="ORF">GCM10009682_60690</name>
</gene>
<evidence type="ECO:0008006" key="4">
    <source>
        <dbReference type="Google" id="ProtNLM"/>
    </source>
</evidence>
<keyword evidence="3" id="KW-1185">Reference proteome</keyword>